<sequence length="337" mass="36110">MSAQAITEMLTAWLGPMGPVIAIAALGAVLVLAALPALVSKREDPLDKLRKSIAAGNGTAGAAQATTKKPQKLRNSGGPDKLQKFAGFLEPQSKEEMSESRKWLHKAGYRGPHAVRHFHAVQFALAISLLGLGVLYVLSYNAGHEIPLESTNAIAAILGPAVGGYYAPRRWVNQRVAARTQEIQDGFPDALDMLLVCVEAGQSLDQGIIRVSKELANSYPALAEEFETVAHEIKAGLDKPTVLRAFAERSGVSDVASFVTVMIQSQQFGTSIAEALRLYAADMRDKRIMRAEEAANKIPTKMTLGTMLFTVPPLLIILVGPSVHDMMENFAAIGGSP</sequence>
<dbReference type="AlphaFoldDB" id="A0A1G7FBS7"/>
<dbReference type="EMBL" id="FNAY01000003">
    <property type="protein sequence ID" value="SDE73316.1"/>
    <property type="molecule type" value="Genomic_DNA"/>
</dbReference>
<evidence type="ECO:0000256" key="3">
    <source>
        <dbReference type="ARBA" id="ARBA00022692"/>
    </source>
</evidence>
<protein>
    <submittedName>
        <fullName evidence="8">Tight adherence protein C</fullName>
    </submittedName>
</protein>
<evidence type="ECO:0000256" key="6">
    <source>
        <dbReference type="SAM" id="Phobius"/>
    </source>
</evidence>
<proteinExistence type="predicted"/>
<gene>
    <name evidence="8" type="ORF">SAMN04244550_00930</name>
</gene>
<comment type="subcellular location">
    <subcellularLocation>
        <location evidence="1">Cell membrane</location>
        <topology evidence="1">Multi-pass membrane protein</topology>
    </subcellularLocation>
</comment>
<dbReference type="RefSeq" id="WP_074552997.1">
    <property type="nucleotide sequence ID" value="NZ_CP119563.1"/>
</dbReference>
<keyword evidence="3 6" id="KW-0812">Transmembrane</keyword>
<feature type="transmembrane region" description="Helical" evidence="6">
    <location>
        <begin position="120"/>
        <end position="138"/>
    </location>
</feature>
<dbReference type="Pfam" id="PF00482">
    <property type="entry name" value="T2SSF"/>
    <property type="match status" value="1"/>
</dbReference>
<name>A0A1G7FBS7_RHOCA</name>
<reference evidence="8 9" key="1">
    <citation type="submission" date="2016-10" db="EMBL/GenBank/DDBJ databases">
        <authorList>
            <person name="de Groot N.N."/>
        </authorList>
    </citation>
    <scope>NUCLEOTIDE SEQUENCE [LARGE SCALE GENOMIC DNA]</scope>
    <source>
        <strain evidence="9">DSM 938 / 37b4</strain>
    </source>
</reference>
<dbReference type="Proteomes" id="UP000183812">
    <property type="component" value="Unassembled WGS sequence"/>
</dbReference>
<keyword evidence="2" id="KW-1003">Cell membrane</keyword>
<feature type="domain" description="Type II secretion system protein GspF" evidence="7">
    <location>
        <begin position="191"/>
        <end position="319"/>
    </location>
</feature>
<evidence type="ECO:0000313" key="9">
    <source>
        <dbReference type="Proteomes" id="UP000183812"/>
    </source>
</evidence>
<evidence type="ECO:0000256" key="2">
    <source>
        <dbReference type="ARBA" id="ARBA00022475"/>
    </source>
</evidence>
<keyword evidence="4 6" id="KW-1133">Transmembrane helix</keyword>
<accession>A0A1G7FBS7</accession>
<dbReference type="InterPro" id="IPR018076">
    <property type="entry name" value="T2SS_GspF_dom"/>
</dbReference>
<organism evidence="8 9">
    <name type="scientific">Rhodobacter capsulatus</name>
    <name type="common">Rhodopseudomonas capsulata</name>
    <dbReference type="NCBI Taxonomy" id="1061"/>
    <lineage>
        <taxon>Bacteria</taxon>
        <taxon>Pseudomonadati</taxon>
        <taxon>Pseudomonadota</taxon>
        <taxon>Alphaproteobacteria</taxon>
        <taxon>Rhodobacterales</taxon>
        <taxon>Rhodobacter group</taxon>
        <taxon>Rhodobacter</taxon>
    </lineage>
</organism>
<evidence type="ECO:0000256" key="1">
    <source>
        <dbReference type="ARBA" id="ARBA00004651"/>
    </source>
</evidence>
<feature type="transmembrane region" description="Helical" evidence="6">
    <location>
        <begin position="302"/>
        <end position="320"/>
    </location>
</feature>
<dbReference type="PANTHER" id="PTHR35007">
    <property type="entry name" value="INTEGRAL MEMBRANE PROTEIN-RELATED"/>
    <property type="match status" value="1"/>
</dbReference>
<dbReference type="PANTHER" id="PTHR35007:SF2">
    <property type="entry name" value="PILUS ASSEMBLE PROTEIN"/>
    <property type="match status" value="1"/>
</dbReference>
<feature type="transmembrane region" description="Helical" evidence="6">
    <location>
        <begin position="20"/>
        <end position="40"/>
    </location>
</feature>
<dbReference type="GO" id="GO:0005886">
    <property type="term" value="C:plasma membrane"/>
    <property type="evidence" value="ECO:0007669"/>
    <property type="project" value="UniProtKB-SubCell"/>
</dbReference>
<evidence type="ECO:0000313" key="8">
    <source>
        <dbReference type="EMBL" id="SDE73316.1"/>
    </source>
</evidence>
<dbReference type="OrthoDB" id="9810662at2"/>
<keyword evidence="5 6" id="KW-0472">Membrane</keyword>
<evidence type="ECO:0000256" key="4">
    <source>
        <dbReference type="ARBA" id="ARBA00022989"/>
    </source>
</evidence>
<feature type="transmembrane region" description="Helical" evidence="6">
    <location>
        <begin position="150"/>
        <end position="167"/>
    </location>
</feature>
<evidence type="ECO:0000259" key="7">
    <source>
        <dbReference type="Pfam" id="PF00482"/>
    </source>
</evidence>
<evidence type="ECO:0000256" key="5">
    <source>
        <dbReference type="ARBA" id="ARBA00023136"/>
    </source>
</evidence>